<proteinExistence type="predicted"/>
<keyword evidence="2" id="KW-1185">Reference proteome</keyword>
<dbReference type="Proteomes" id="UP000214566">
    <property type="component" value="Unassembled WGS sequence"/>
</dbReference>
<organism evidence="1 2">
    <name type="scientific">Thiomonas delicata</name>
    <name type="common">Thiomonas cuprina</name>
    <dbReference type="NCBI Taxonomy" id="364030"/>
    <lineage>
        <taxon>Bacteria</taxon>
        <taxon>Pseudomonadati</taxon>
        <taxon>Pseudomonadota</taxon>
        <taxon>Betaproteobacteria</taxon>
        <taxon>Burkholderiales</taxon>
        <taxon>Thiomonas</taxon>
    </lineage>
</organism>
<evidence type="ECO:0000313" key="1">
    <source>
        <dbReference type="EMBL" id="SBP86957.1"/>
    </source>
</evidence>
<gene>
    <name evidence="1" type="ORF">THIARS_50205</name>
</gene>
<evidence type="ECO:0000313" key="2">
    <source>
        <dbReference type="Proteomes" id="UP000214566"/>
    </source>
</evidence>
<dbReference type="GO" id="GO:0003676">
    <property type="term" value="F:nucleic acid binding"/>
    <property type="evidence" value="ECO:0007669"/>
    <property type="project" value="InterPro"/>
</dbReference>
<dbReference type="InterPro" id="IPR011856">
    <property type="entry name" value="tRNA_endonuc-like_dom_sf"/>
</dbReference>
<dbReference type="EMBL" id="FLMQ01000045">
    <property type="protein sequence ID" value="SBP86957.1"/>
    <property type="molecule type" value="Genomic_DNA"/>
</dbReference>
<dbReference type="AlphaFoldDB" id="A0A238D116"/>
<sequence length="261" mass="29617">MEPPQNPGRFNRRNHHFLSLLEFHTALVTAYLGSEELRECLPMWPYEHPHPNSDDGAPQRLAPEYVPGLLDIAAEAGIEHGTFIGTKIPYVGTIDLMHKLSSRSGLQYVGISCKPRDIIDRSERAQERLKLDERYCLAIGARHVVEDGRGLHPVVLKNLRWLCPLTSEIREYRSTTQLLEFSGYFDECADAMPLLDAALAAGARCGLNEREDVFLFLRLGIWTHLVDIDLSQTIRMTQPMHRGAENVLAPLRRRYLGEAHV</sequence>
<dbReference type="SUPFAM" id="SSF52980">
    <property type="entry name" value="Restriction endonuclease-like"/>
    <property type="match status" value="1"/>
</dbReference>
<dbReference type="InterPro" id="IPR011335">
    <property type="entry name" value="Restrct_endonuc-II-like"/>
</dbReference>
<reference evidence="1 2" key="1">
    <citation type="submission" date="2016-06" db="EMBL/GenBank/DDBJ databases">
        <authorList>
            <person name="Kjaerup R.B."/>
            <person name="Dalgaard T.S."/>
            <person name="Juul-Madsen H.R."/>
        </authorList>
    </citation>
    <scope>NUCLEOTIDE SEQUENCE [LARGE SCALE GENOMIC DNA]</scope>
    <source>
        <strain evidence="1 2">DSM 16361</strain>
    </source>
</reference>
<name>A0A238D116_THIDL</name>
<protein>
    <submittedName>
        <fullName evidence="1">Uncharacterized protein</fullName>
    </submittedName>
</protein>
<accession>A0A238D116</accession>
<dbReference type="Gene3D" id="3.40.1350.10">
    <property type="match status" value="1"/>
</dbReference>